<dbReference type="Proteomes" id="UP000283509">
    <property type="component" value="Unassembled WGS sequence"/>
</dbReference>
<dbReference type="PROSITE" id="PS50157">
    <property type="entry name" value="ZINC_FINGER_C2H2_2"/>
    <property type="match status" value="1"/>
</dbReference>
<evidence type="ECO:0000259" key="8">
    <source>
        <dbReference type="PROSITE" id="PS50157"/>
    </source>
</evidence>
<accession>A0A3R7MI42</accession>
<evidence type="ECO:0000313" key="9">
    <source>
        <dbReference type="EMBL" id="ROT77141.1"/>
    </source>
</evidence>
<proteinExistence type="predicted"/>
<dbReference type="Gene3D" id="3.30.160.60">
    <property type="entry name" value="Classic Zinc Finger"/>
    <property type="match status" value="1"/>
</dbReference>
<comment type="caution">
    <text evidence="9">The sequence shown here is derived from an EMBL/GenBank/DDBJ whole genome shotgun (WGS) entry which is preliminary data.</text>
</comment>
<sequence length="494" mass="52979">MPSHSSRPCRLTPADLATVGGHVIETSNPHLLGPRVGGLLAGGASGQPKTLSCSVCGKAFSGRSRKQGLMRHMRTHTGEKPYASSCAFAPSPLLAFSPFFLRPLSSPRLLSLLPSPFVLLPSPPRLPFASPRLLLRPLSSPRLLSLLPSPPLLSSSPPLAFSPFFLRPPSSPRLLSLLPSHPLLPSPFLPLSLPSSFAPSPPLASLPSSFAPAPFPSPSLLLPSPPLLPSPSLPFLAPPLSSPSLPSSFAPPPLLVFSPFFLRTLSSPRLFSHSPSLPSSFAPSPPLAFSPFFLRPLSSPRSLAFSPFFLLPLSLLFTSSSSSIVLPLTPLSCSPSLFLSHDYLSSLSSLRLLPLFIRTPFSPSLLLAFSPSCFRLLPLSPAPSFPAYRSPLIPFSSSFFIHSLRLSILGSSLSPSLPLLLSSPVSSFHPSPLSRLPLFLLSFQPIPFIPHLLFHPSPPLPPSLHHWLSLLHYSHHHHRTCSSLITSSSCFTLP</sequence>
<evidence type="ECO:0000256" key="6">
    <source>
        <dbReference type="ARBA" id="ARBA00023242"/>
    </source>
</evidence>
<dbReference type="AlphaFoldDB" id="A0A3R7MI42"/>
<dbReference type="GO" id="GO:0008270">
    <property type="term" value="F:zinc ion binding"/>
    <property type="evidence" value="ECO:0007669"/>
    <property type="project" value="UniProtKB-KW"/>
</dbReference>
<protein>
    <recommendedName>
        <fullName evidence="8">C2H2-type domain-containing protein</fullName>
    </recommendedName>
</protein>
<evidence type="ECO:0000313" key="10">
    <source>
        <dbReference type="Proteomes" id="UP000283509"/>
    </source>
</evidence>
<name>A0A3R7MI42_PENVA</name>
<gene>
    <name evidence="9" type="ORF">C7M84_004222</name>
</gene>
<evidence type="ECO:0000256" key="1">
    <source>
        <dbReference type="ARBA" id="ARBA00004123"/>
    </source>
</evidence>
<dbReference type="FunFam" id="3.30.160.60:FF:001498">
    <property type="entry name" value="Zinc finger protein 404"/>
    <property type="match status" value="1"/>
</dbReference>
<reference evidence="9 10" key="2">
    <citation type="submission" date="2019-01" db="EMBL/GenBank/DDBJ databases">
        <title>The decoding of complex shrimp genome reveals the adaptation for benthos swimmer, frequently molting mechanism and breeding impact on genome.</title>
        <authorList>
            <person name="Sun Y."/>
            <person name="Gao Y."/>
            <person name="Yu Y."/>
        </authorList>
    </citation>
    <scope>NUCLEOTIDE SEQUENCE [LARGE SCALE GENOMIC DNA]</scope>
    <source>
        <tissue evidence="9">Muscle</tissue>
    </source>
</reference>
<dbReference type="InterPro" id="IPR036236">
    <property type="entry name" value="Znf_C2H2_sf"/>
</dbReference>
<evidence type="ECO:0000256" key="7">
    <source>
        <dbReference type="PROSITE-ProRule" id="PRU00042"/>
    </source>
</evidence>
<organism evidence="9 10">
    <name type="scientific">Penaeus vannamei</name>
    <name type="common">Whiteleg shrimp</name>
    <name type="synonym">Litopenaeus vannamei</name>
    <dbReference type="NCBI Taxonomy" id="6689"/>
    <lineage>
        <taxon>Eukaryota</taxon>
        <taxon>Metazoa</taxon>
        <taxon>Ecdysozoa</taxon>
        <taxon>Arthropoda</taxon>
        <taxon>Crustacea</taxon>
        <taxon>Multicrustacea</taxon>
        <taxon>Malacostraca</taxon>
        <taxon>Eumalacostraca</taxon>
        <taxon>Eucarida</taxon>
        <taxon>Decapoda</taxon>
        <taxon>Dendrobranchiata</taxon>
        <taxon>Penaeoidea</taxon>
        <taxon>Penaeidae</taxon>
        <taxon>Penaeus</taxon>
    </lineage>
</organism>
<comment type="subcellular location">
    <subcellularLocation>
        <location evidence="1">Nucleus</location>
    </subcellularLocation>
</comment>
<dbReference type="EMBL" id="QCYY01001564">
    <property type="protein sequence ID" value="ROT77141.1"/>
    <property type="molecule type" value="Genomic_DNA"/>
</dbReference>
<evidence type="ECO:0000256" key="2">
    <source>
        <dbReference type="ARBA" id="ARBA00022723"/>
    </source>
</evidence>
<keyword evidence="4 7" id="KW-0863">Zinc-finger</keyword>
<keyword evidence="5" id="KW-0862">Zinc</keyword>
<reference evidence="9 10" key="1">
    <citation type="submission" date="2018-04" db="EMBL/GenBank/DDBJ databases">
        <authorList>
            <person name="Zhang X."/>
            <person name="Yuan J."/>
            <person name="Li F."/>
            <person name="Xiang J."/>
        </authorList>
    </citation>
    <scope>NUCLEOTIDE SEQUENCE [LARGE SCALE GENOMIC DNA]</scope>
    <source>
        <tissue evidence="9">Muscle</tissue>
    </source>
</reference>
<dbReference type="GO" id="GO:0005634">
    <property type="term" value="C:nucleus"/>
    <property type="evidence" value="ECO:0007669"/>
    <property type="project" value="UniProtKB-SubCell"/>
</dbReference>
<evidence type="ECO:0000256" key="4">
    <source>
        <dbReference type="ARBA" id="ARBA00022771"/>
    </source>
</evidence>
<evidence type="ECO:0000256" key="5">
    <source>
        <dbReference type="ARBA" id="ARBA00022833"/>
    </source>
</evidence>
<feature type="domain" description="C2H2-type" evidence="8">
    <location>
        <begin position="51"/>
        <end position="81"/>
    </location>
</feature>
<keyword evidence="6" id="KW-0539">Nucleus</keyword>
<keyword evidence="3" id="KW-0677">Repeat</keyword>
<keyword evidence="10" id="KW-1185">Reference proteome</keyword>
<dbReference type="SUPFAM" id="SSF57667">
    <property type="entry name" value="beta-beta-alpha zinc fingers"/>
    <property type="match status" value="1"/>
</dbReference>
<keyword evidence="2" id="KW-0479">Metal-binding</keyword>
<evidence type="ECO:0000256" key="3">
    <source>
        <dbReference type="ARBA" id="ARBA00022737"/>
    </source>
</evidence>
<dbReference type="InterPro" id="IPR013087">
    <property type="entry name" value="Znf_C2H2_type"/>
</dbReference>